<name>A0A1F7TXN7_9BACT</name>
<dbReference type="STRING" id="1802389.A3C17_02165"/>
<evidence type="ECO:0000313" key="2">
    <source>
        <dbReference type="Proteomes" id="UP000177097"/>
    </source>
</evidence>
<protein>
    <submittedName>
        <fullName evidence="1">Sugar epimerase</fullName>
    </submittedName>
</protein>
<dbReference type="AlphaFoldDB" id="A0A1F7TXN7"/>
<gene>
    <name evidence="1" type="ORF">A3C17_02165</name>
</gene>
<reference evidence="1 2" key="1">
    <citation type="journal article" date="2016" name="Nat. Commun.">
        <title>Thousands of microbial genomes shed light on interconnected biogeochemical processes in an aquifer system.</title>
        <authorList>
            <person name="Anantharaman K."/>
            <person name="Brown C.T."/>
            <person name="Hug L.A."/>
            <person name="Sharon I."/>
            <person name="Castelle C.J."/>
            <person name="Probst A.J."/>
            <person name="Thomas B.C."/>
            <person name="Singh A."/>
            <person name="Wilkins M.J."/>
            <person name="Karaoz U."/>
            <person name="Brodie E.L."/>
            <person name="Williams K.H."/>
            <person name="Hubbard S.S."/>
            <person name="Banfield J.F."/>
        </authorList>
    </citation>
    <scope>NUCLEOTIDE SEQUENCE [LARGE SCALE GENOMIC DNA]</scope>
</reference>
<dbReference type="EMBL" id="MGDX01000026">
    <property type="protein sequence ID" value="OGL70732.1"/>
    <property type="molecule type" value="Genomic_DNA"/>
</dbReference>
<organism evidence="1 2">
    <name type="scientific">Candidatus Uhrbacteria bacterium RIFCSPHIGHO2_02_FULL_53_13</name>
    <dbReference type="NCBI Taxonomy" id="1802389"/>
    <lineage>
        <taxon>Bacteria</taxon>
        <taxon>Candidatus Uhriibacteriota</taxon>
    </lineage>
</organism>
<dbReference type="GO" id="GO:0008830">
    <property type="term" value="F:dTDP-4-dehydrorhamnose 3,5-epimerase activity"/>
    <property type="evidence" value="ECO:0007669"/>
    <property type="project" value="InterPro"/>
</dbReference>
<comment type="caution">
    <text evidence="1">The sequence shown here is derived from an EMBL/GenBank/DDBJ whole genome shotgun (WGS) entry which is preliminary data.</text>
</comment>
<dbReference type="InterPro" id="IPR011051">
    <property type="entry name" value="RmlC_Cupin_sf"/>
</dbReference>
<dbReference type="Proteomes" id="UP000177097">
    <property type="component" value="Unassembled WGS sequence"/>
</dbReference>
<dbReference type="InterPro" id="IPR014710">
    <property type="entry name" value="RmlC-like_jellyroll"/>
</dbReference>
<sequence length="146" mass="16170">MTELKLMEGGVSVDDRGLISFVNGFDFKGVKRFYLVQNHTAGFIRAWHAHKREGKYVSVLRGAAIVGAVSVPDVEHPDPKASVSRFILSASKPAVVAIPPGYANGAMTLTNDSIVVYFSTSTLQESARDDFRYDARFWDAWSVEER</sequence>
<dbReference type="SUPFAM" id="SSF51182">
    <property type="entry name" value="RmlC-like cupins"/>
    <property type="match status" value="1"/>
</dbReference>
<proteinExistence type="predicted"/>
<dbReference type="Gene3D" id="2.60.120.10">
    <property type="entry name" value="Jelly Rolls"/>
    <property type="match status" value="1"/>
</dbReference>
<dbReference type="Pfam" id="PF00908">
    <property type="entry name" value="dTDP_sugar_isom"/>
    <property type="match status" value="1"/>
</dbReference>
<evidence type="ECO:0000313" key="1">
    <source>
        <dbReference type="EMBL" id="OGL70732.1"/>
    </source>
</evidence>
<accession>A0A1F7TXN7</accession>
<dbReference type="InterPro" id="IPR000888">
    <property type="entry name" value="RmlC-like"/>
</dbReference>